<name>C8NF66_9LACT</name>
<keyword evidence="6" id="KW-1185">Reference proteome</keyword>
<dbReference type="CDD" id="cd01166">
    <property type="entry name" value="KdgK"/>
    <property type="match status" value="1"/>
</dbReference>
<reference evidence="5 6" key="1">
    <citation type="submission" date="2009-08" db="EMBL/GenBank/DDBJ databases">
        <authorList>
            <person name="Muzny D."/>
            <person name="Qin X."/>
            <person name="Deng J."/>
            <person name="Jiang H."/>
            <person name="Liu Y."/>
            <person name="Qu J."/>
            <person name="Song X.-Z."/>
            <person name="Zhang L."/>
            <person name="Thornton R."/>
            <person name="Coyle M."/>
            <person name="Francisco L."/>
            <person name="Jackson L."/>
            <person name="Javaid M."/>
            <person name="Korchina V."/>
            <person name="Kovar C."/>
            <person name="Mata R."/>
            <person name="Mathew T."/>
            <person name="Ngo R."/>
            <person name="Nguyen L."/>
            <person name="Nguyen N."/>
            <person name="Okwuonu G."/>
            <person name="Ongeri F."/>
            <person name="Pham C."/>
            <person name="Simmons D."/>
            <person name="Wilczek-Boney K."/>
            <person name="Hale W."/>
            <person name="Jakkamsetti A."/>
            <person name="Pham P."/>
            <person name="Ruth R."/>
            <person name="San Lucas F."/>
            <person name="Warren J."/>
            <person name="Zhang J."/>
            <person name="Zhao Z."/>
            <person name="Zhou C."/>
            <person name="Zhu D."/>
            <person name="Lee S."/>
            <person name="Bess C."/>
            <person name="Blankenburg K."/>
            <person name="Forbes L."/>
            <person name="Fu Q."/>
            <person name="Gubbala S."/>
            <person name="Hirani K."/>
            <person name="Jayaseelan J.C."/>
            <person name="Lara F."/>
            <person name="Munidasa M."/>
            <person name="Palculict T."/>
            <person name="Patil S."/>
            <person name="Pu L.-L."/>
            <person name="Saada N."/>
            <person name="Tang L."/>
            <person name="Weissenberger G."/>
            <person name="Zhu Y."/>
            <person name="Hemphill L."/>
            <person name="Shang Y."/>
            <person name="Youmans B."/>
            <person name="Ayvaz T."/>
            <person name="Ross M."/>
            <person name="Santibanez J."/>
            <person name="Aqrawi P."/>
            <person name="Gross S."/>
            <person name="Joshi V."/>
            <person name="Fowler G."/>
            <person name="Nazareth L."/>
            <person name="Reid J."/>
            <person name="Worley K."/>
            <person name="Petrosino J."/>
            <person name="Highlander S."/>
            <person name="Gibbs R."/>
        </authorList>
    </citation>
    <scope>NUCLEOTIDE SEQUENCE [LARGE SCALE GENOMIC DNA]</scope>
    <source>
        <strain evidence="5 6">ATCC 49175</strain>
    </source>
</reference>
<dbReference type="PANTHER" id="PTHR43320">
    <property type="entry name" value="SUGAR KINASE"/>
    <property type="match status" value="1"/>
</dbReference>
<protein>
    <submittedName>
        <fullName evidence="5">Kinase, PfkB family</fullName>
    </submittedName>
</protein>
<dbReference type="InterPro" id="IPR029056">
    <property type="entry name" value="Ribokinase-like"/>
</dbReference>
<dbReference type="InterPro" id="IPR052700">
    <property type="entry name" value="Carb_kinase_PfkB-like"/>
</dbReference>
<gene>
    <name evidence="5" type="ORF">HMPREF0444_0561</name>
</gene>
<dbReference type="HOGENOM" id="CLU_027634_0_1_9"/>
<dbReference type="GO" id="GO:0016301">
    <property type="term" value="F:kinase activity"/>
    <property type="evidence" value="ECO:0007669"/>
    <property type="project" value="UniProtKB-KW"/>
</dbReference>
<organism evidence="5 6">
    <name type="scientific">Granulicatella adiacens ATCC 49175</name>
    <dbReference type="NCBI Taxonomy" id="638301"/>
    <lineage>
        <taxon>Bacteria</taxon>
        <taxon>Bacillati</taxon>
        <taxon>Bacillota</taxon>
        <taxon>Bacilli</taxon>
        <taxon>Lactobacillales</taxon>
        <taxon>Carnobacteriaceae</taxon>
        <taxon>Granulicatella</taxon>
    </lineage>
</organism>
<evidence type="ECO:0000256" key="2">
    <source>
        <dbReference type="ARBA" id="ARBA00022679"/>
    </source>
</evidence>
<accession>C8NF66</accession>
<keyword evidence="2" id="KW-0808">Transferase</keyword>
<sequence length="352" mass="39789">MRASILYLSIEIWRRDIEMKVITLGEVLLRLSTAEDVRLKSTKEFRVCYGGAEANVGISLAHFGHNVSVASVLPQDNPLNDAVSSRLRMNGINTDLVATEYGRLGTYFLEQGNDVRASRVTYDRLYSSISVLNELCWNLDEIFKGVDLLHISGILPALSKKWQSWTVEVVRKAKEYGCCVSFDMNYRSKLWSYEEAYPCFQQILPYVDILSAGRLDAIHFLKVASEDENVSLEEIYKRIQAKYPNIKVLYSTKRNVISTNHNELQGFFAGEDGAFVESKLYDINPIIDRVGGGDAFAAGILNGVLKGWNSQQIVDFGTASSVLKHTVFGDWNPFNEDEVFEFMNQKSGQIFR</sequence>
<evidence type="ECO:0000256" key="3">
    <source>
        <dbReference type="ARBA" id="ARBA00022777"/>
    </source>
</evidence>
<dbReference type="STRING" id="638301.HMPREF0444_0561"/>
<dbReference type="Proteomes" id="UP000005926">
    <property type="component" value="Unassembled WGS sequence"/>
</dbReference>
<dbReference type="PANTHER" id="PTHR43320:SF2">
    <property type="entry name" value="2-DEHYDRO-3-DEOXYGLUCONOKINASE_2-DEHYDRO-3-DEOXYGALACTONOKINASE"/>
    <property type="match status" value="1"/>
</dbReference>
<dbReference type="EMBL" id="ACKZ01000012">
    <property type="protein sequence ID" value="EEW37775.1"/>
    <property type="molecule type" value="Genomic_DNA"/>
</dbReference>
<dbReference type="eggNOG" id="COG0524">
    <property type="taxonomic scope" value="Bacteria"/>
</dbReference>
<evidence type="ECO:0000259" key="4">
    <source>
        <dbReference type="Pfam" id="PF00294"/>
    </source>
</evidence>
<dbReference type="AlphaFoldDB" id="C8NF66"/>
<dbReference type="Pfam" id="PF00294">
    <property type="entry name" value="PfkB"/>
    <property type="match status" value="1"/>
</dbReference>
<evidence type="ECO:0000313" key="6">
    <source>
        <dbReference type="Proteomes" id="UP000005926"/>
    </source>
</evidence>
<proteinExistence type="inferred from homology"/>
<keyword evidence="3 5" id="KW-0418">Kinase</keyword>
<evidence type="ECO:0000313" key="5">
    <source>
        <dbReference type="EMBL" id="EEW37775.1"/>
    </source>
</evidence>
<dbReference type="SUPFAM" id="SSF53613">
    <property type="entry name" value="Ribokinase-like"/>
    <property type="match status" value="1"/>
</dbReference>
<dbReference type="InterPro" id="IPR011611">
    <property type="entry name" value="PfkB_dom"/>
</dbReference>
<comment type="similarity">
    <text evidence="1">Belongs to the carbohydrate kinase PfkB family.</text>
</comment>
<comment type="caution">
    <text evidence="5">The sequence shown here is derived from an EMBL/GenBank/DDBJ whole genome shotgun (WGS) entry which is preliminary data.</text>
</comment>
<feature type="domain" description="Carbohydrate kinase PfkB" evidence="4">
    <location>
        <begin position="21"/>
        <end position="330"/>
    </location>
</feature>
<evidence type="ECO:0000256" key="1">
    <source>
        <dbReference type="ARBA" id="ARBA00010688"/>
    </source>
</evidence>
<dbReference type="Gene3D" id="3.40.1190.20">
    <property type="match status" value="1"/>
</dbReference>